<dbReference type="InterPro" id="IPR047259">
    <property type="entry name" value="QUIRKY-like"/>
</dbReference>
<proteinExistence type="predicted"/>
<dbReference type="EMBL" id="CM007389">
    <property type="protein sequence ID" value="ONK57990.1"/>
    <property type="molecule type" value="Genomic_DNA"/>
</dbReference>
<keyword evidence="3" id="KW-1185">Reference proteome</keyword>
<organism evidence="2 3">
    <name type="scientific">Asparagus officinalis</name>
    <name type="common">Garden asparagus</name>
    <dbReference type="NCBI Taxonomy" id="4686"/>
    <lineage>
        <taxon>Eukaryota</taxon>
        <taxon>Viridiplantae</taxon>
        <taxon>Streptophyta</taxon>
        <taxon>Embryophyta</taxon>
        <taxon>Tracheophyta</taxon>
        <taxon>Spermatophyta</taxon>
        <taxon>Magnoliopsida</taxon>
        <taxon>Liliopsida</taxon>
        <taxon>Asparagales</taxon>
        <taxon>Asparagaceae</taxon>
        <taxon>Asparagoideae</taxon>
        <taxon>Asparagus</taxon>
    </lineage>
</organism>
<accession>A0A5P1E608</accession>
<feature type="compositionally biased region" description="Basic residues" evidence="1">
    <location>
        <begin position="98"/>
        <end position="109"/>
    </location>
</feature>
<reference evidence="3" key="1">
    <citation type="journal article" date="2017" name="Nat. Commun.">
        <title>The asparagus genome sheds light on the origin and evolution of a young Y chromosome.</title>
        <authorList>
            <person name="Harkess A."/>
            <person name="Zhou J."/>
            <person name="Xu C."/>
            <person name="Bowers J.E."/>
            <person name="Van der Hulst R."/>
            <person name="Ayyampalayam S."/>
            <person name="Mercati F."/>
            <person name="Riccardi P."/>
            <person name="McKain M.R."/>
            <person name="Kakrana A."/>
            <person name="Tang H."/>
            <person name="Ray J."/>
            <person name="Groenendijk J."/>
            <person name="Arikit S."/>
            <person name="Mathioni S.M."/>
            <person name="Nakano M."/>
            <person name="Shan H."/>
            <person name="Telgmann-Rauber A."/>
            <person name="Kanno A."/>
            <person name="Yue Z."/>
            <person name="Chen H."/>
            <person name="Li W."/>
            <person name="Chen Y."/>
            <person name="Xu X."/>
            <person name="Zhang Y."/>
            <person name="Luo S."/>
            <person name="Chen H."/>
            <person name="Gao J."/>
            <person name="Mao Z."/>
            <person name="Pires J.C."/>
            <person name="Luo M."/>
            <person name="Kudrna D."/>
            <person name="Wing R.A."/>
            <person name="Meyers B.C."/>
            <person name="Yi K."/>
            <person name="Kong H."/>
            <person name="Lavrijsen P."/>
            <person name="Sunseri F."/>
            <person name="Falavigna A."/>
            <person name="Ye Y."/>
            <person name="Leebens-Mack J.H."/>
            <person name="Chen G."/>
        </authorList>
    </citation>
    <scope>NUCLEOTIDE SEQUENCE [LARGE SCALE GENOMIC DNA]</scope>
    <source>
        <strain evidence="3">cv. DH0086</strain>
    </source>
</reference>
<dbReference type="PANTHER" id="PTHR31425:SF50">
    <property type="entry name" value="FT-INTERACTING PROTEIN 3-RELATED"/>
    <property type="match status" value="1"/>
</dbReference>
<dbReference type="AlphaFoldDB" id="A0A5P1E608"/>
<evidence type="ECO:0000313" key="3">
    <source>
        <dbReference type="Proteomes" id="UP000243459"/>
    </source>
</evidence>
<feature type="region of interest" description="Disordered" evidence="1">
    <location>
        <begin position="92"/>
        <end position="111"/>
    </location>
</feature>
<dbReference type="PANTHER" id="PTHR31425">
    <property type="entry name" value="PHOSPHORIBOSYLANTHRANILATE TRANSFERASE ISOFORM 1"/>
    <property type="match status" value="1"/>
</dbReference>
<protein>
    <submittedName>
        <fullName evidence="2">Uncharacterized protein</fullName>
    </submittedName>
</protein>
<feature type="region of interest" description="Disordered" evidence="1">
    <location>
        <begin position="147"/>
        <end position="168"/>
    </location>
</feature>
<name>A0A5P1E608_ASPOF</name>
<dbReference type="Proteomes" id="UP000243459">
    <property type="component" value="Chromosome 9"/>
</dbReference>
<evidence type="ECO:0000256" key="1">
    <source>
        <dbReference type="SAM" id="MobiDB-lite"/>
    </source>
</evidence>
<sequence>MMSADDFPARQSARRRVRLEIETRPPLAGRCRRRSLLACASPPPGPARSARPTDLVSKCTTVRHVVKAGATSRPGRHAAHLDAFVEVKLGNYQGRHQGPSRRTKPRSKPGLRLSCPGCACQAHFLRGLVKDKDLVTKDDSGRRVGFDLARDPDPGPARQPLAPAVVPGSRTGGGFQAREGEIMLAVWDGQRQARRGFPDAWHSDAHSSAAGGPGAAPVARSYFSPSFMHLRVHRHEAQEPRPRRTPSRPPPDAFLKSSSGGSCAGRAPLARARSANAGLETED</sequence>
<dbReference type="Gramene" id="ONK57990">
    <property type="protein sequence ID" value="ONK57990"/>
    <property type="gene ID" value="A4U43_C09F6530"/>
</dbReference>
<gene>
    <name evidence="2" type="ORF">A4U43_C09F6530</name>
</gene>
<feature type="region of interest" description="Disordered" evidence="1">
    <location>
        <begin position="1"/>
        <end position="25"/>
    </location>
</feature>
<feature type="region of interest" description="Disordered" evidence="1">
    <location>
        <begin position="234"/>
        <end position="283"/>
    </location>
</feature>
<evidence type="ECO:0000313" key="2">
    <source>
        <dbReference type="EMBL" id="ONK57990.1"/>
    </source>
</evidence>